<dbReference type="RefSeq" id="WP_148145721.1">
    <property type="nucleotide sequence ID" value="NZ_JACIGW010000001.1"/>
</dbReference>
<evidence type="ECO:0000313" key="5">
    <source>
        <dbReference type="Proteomes" id="UP000524535"/>
    </source>
</evidence>
<reference evidence="4 5" key="1">
    <citation type="submission" date="2020-08" db="EMBL/GenBank/DDBJ databases">
        <title>Genomic Encyclopedia of Type Strains, Phase IV (KMG-V): Genome sequencing to study the core and pangenomes of soil and plant-associated prokaryotes.</title>
        <authorList>
            <person name="Whitman W."/>
        </authorList>
    </citation>
    <scope>NUCLEOTIDE SEQUENCE [LARGE SCALE GENOMIC DNA]</scope>
    <source>
        <strain evidence="2 5">SEMIA 444</strain>
        <strain evidence="1 4">SEMIA 448</strain>
        <strain evidence="3 6">SEMIA 452</strain>
    </source>
</reference>
<dbReference type="Proteomes" id="UP000576087">
    <property type="component" value="Unassembled WGS sequence"/>
</dbReference>
<keyword evidence="5" id="KW-1185">Reference proteome</keyword>
<proteinExistence type="predicted"/>
<dbReference type="AlphaFoldDB" id="A0A7W4SNF6"/>
<dbReference type="EMBL" id="JACIGY010000001">
    <property type="protein sequence ID" value="MBB4410560.1"/>
    <property type="molecule type" value="Genomic_DNA"/>
</dbReference>
<protein>
    <submittedName>
        <fullName evidence="3">Uncharacterized protein</fullName>
    </submittedName>
</protein>
<evidence type="ECO:0000313" key="3">
    <source>
        <dbReference type="EMBL" id="MBB4445248.1"/>
    </source>
</evidence>
<dbReference type="Proteomes" id="UP000524535">
    <property type="component" value="Unassembled WGS sequence"/>
</dbReference>
<dbReference type="Proteomes" id="UP000520770">
    <property type="component" value="Unassembled WGS sequence"/>
</dbReference>
<evidence type="ECO:0000313" key="6">
    <source>
        <dbReference type="Proteomes" id="UP000576087"/>
    </source>
</evidence>
<organism evidence="3 6">
    <name type="scientific">Aliirhizobium cellulosilyticum</name>
    <dbReference type="NCBI Taxonomy" id="393664"/>
    <lineage>
        <taxon>Bacteria</taxon>
        <taxon>Pseudomonadati</taxon>
        <taxon>Pseudomonadota</taxon>
        <taxon>Alphaproteobacteria</taxon>
        <taxon>Hyphomicrobiales</taxon>
        <taxon>Rhizobiaceae</taxon>
        <taxon>Aliirhizobium</taxon>
    </lineage>
</organism>
<accession>A0A7W4SNF6</accession>
<evidence type="ECO:0000313" key="4">
    <source>
        <dbReference type="Proteomes" id="UP000520770"/>
    </source>
</evidence>
<sequence length="71" mass="8087">MSIFAFPPALSTAFSALTHIHWRGHHELDMSAEPTVGRPPFASKLEFDEYMLRDIGLGDGGYHEWQDDRLN</sequence>
<dbReference type="EMBL" id="JACIGW010000001">
    <property type="protein sequence ID" value="MBB4347046.1"/>
    <property type="molecule type" value="Genomic_DNA"/>
</dbReference>
<evidence type="ECO:0000313" key="2">
    <source>
        <dbReference type="EMBL" id="MBB4410560.1"/>
    </source>
</evidence>
<evidence type="ECO:0000313" key="1">
    <source>
        <dbReference type="EMBL" id="MBB4347046.1"/>
    </source>
</evidence>
<comment type="caution">
    <text evidence="3">The sequence shown here is derived from an EMBL/GenBank/DDBJ whole genome shotgun (WGS) entry which is preliminary data.</text>
</comment>
<gene>
    <name evidence="2" type="ORF">GGE31_001031</name>
    <name evidence="1" type="ORF">GGE33_000754</name>
    <name evidence="3" type="ORF">GGE35_001030</name>
</gene>
<name>A0A7W4SNF6_9HYPH</name>
<dbReference type="EMBL" id="JACIHM010000001">
    <property type="protein sequence ID" value="MBB4445248.1"/>
    <property type="molecule type" value="Genomic_DNA"/>
</dbReference>